<dbReference type="GO" id="GO:0051539">
    <property type="term" value="F:4 iron, 4 sulfur cluster binding"/>
    <property type="evidence" value="ECO:0007669"/>
    <property type="project" value="UniProtKB-KW"/>
</dbReference>
<keyword evidence="3" id="KW-0949">S-adenosyl-L-methionine</keyword>
<sequence>MIAIKDLLNVTIVLTKRCNLKCKWCFESASPQQKDILSKKDIKFILNKLKKTGVKYINFTGGEPFIRNDFIGILHNAVKLFKHINITTNGLLIDVCREKLDFYRKNNIHFGISIEGPLEFHENIRGRGIFNNTLDKINILRKNNIYVNIQVTLSKKNYKHIPYLIKLAKDLKVNRISFMRVRPFGRGKYYRKLTLSSGENYKVARYLFERNKKEKGLKIMYKDPLVNTLNQKLILFSKENKTQNKNSNIICGGCRAGVESLFIHHDGNVFPCPFLQISLGNILRDSIKKIWLESPLLEQLRDKNKYRKCKNCKFWEICRGCRAEALSSGNGLMGRDPGCWN</sequence>
<evidence type="ECO:0000256" key="3">
    <source>
        <dbReference type="ARBA" id="ARBA00022691"/>
    </source>
</evidence>
<comment type="cofactor">
    <cofactor evidence="1">
        <name>[4Fe-4S] cluster</name>
        <dbReference type="ChEBI" id="CHEBI:49883"/>
    </cofactor>
</comment>
<evidence type="ECO:0000313" key="8">
    <source>
        <dbReference type="EMBL" id="PJA02271.1"/>
    </source>
</evidence>
<dbReference type="Gene3D" id="3.20.20.70">
    <property type="entry name" value="Aldolase class I"/>
    <property type="match status" value="1"/>
</dbReference>
<protein>
    <recommendedName>
        <fullName evidence="7">Radical SAM core domain-containing protein</fullName>
    </recommendedName>
</protein>
<dbReference type="EMBL" id="PFPS01000068">
    <property type="protein sequence ID" value="PJA02271.1"/>
    <property type="molecule type" value="Genomic_DNA"/>
</dbReference>
<comment type="caution">
    <text evidence="8">The sequence shown here is derived from an EMBL/GenBank/DDBJ whole genome shotgun (WGS) entry which is preliminary data.</text>
</comment>
<proteinExistence type="predicted"/>
<dbReference type="SFLD" id="SFLDS00029">
    <property type="entry name" value="Radical_SAM"/>
    <property type="match status" value="1"/>
</dbReference>
<dbReference type="PROSITE" id="PS51918">
    <property type="entry name" value="RADICAL_SAM"/>
    <property type="match status" value="1"/>
</dbReference>
<dbReference type="CDD" id="cd21123">
    <property type="entry name" value="SPASM_MftC-like"/>
    <property type="match status" value="1"/>
</dbReference>
<dbReference type="InterPro" id="IPR007197">
    <property type="entry name" value="rSAM"/>
</dbReference>
<dbReference type="NCBIfam" id="TIGR04085">
    <property type="entry name" value="rSAM_more_4Fe4S"/>
    <property type="match status" value="1"/>
</dbReference>
<organism evidence="8 9">
    <name type="scientific">bacterium (Candidatus Gribaldobacteria) CG_4_10_14_0_2_um_filter_36_18</name>
    <dbReference type="NCBI Taxonomy" id="2014264"/>
    <lineage>
        <taxon>Bacteria</taxon>
        <taxon>Candidatus Gribaldobacteria</taxon>
    </lineage>
</organism>
<reference evidence="9" key="1">
    <citation type="submission" date="2017-09" db="EMBL/GenBank/DDBJ databases">
        <title>Depth-based differentiation of microbial function through sediment-hosted aquifers and enrichment of novel symbionts in the deep terrestrial subsurface.</title>
        <authorList>
            <person name="Probst A.J."/>
            <person name="Ladd B."/>
            <person name="Jarett J.K."/>
            <person name="Geller-Mcgrath D.E."/>
            <person name="Sieber C.M.K."/>
            <person name="Emerson J.B."/>
            <person name="Anantharaman K."/>
            <person name="Thomas B.C."/>
            <person name="Malmstrom R."/>
            <person name="Stieglmeier M."/>
            <person name="Klingl A."/>
            <person name="Woyke T."/>
            <person name="Ryan C.M."/>
            <person name="Banfield J.F."/>
        </authorList>
    </citation>
    <scope>NUCLEOTIDE SEQUENCE [LARGE SCALE GENOMIC DNA]</scope>
</reference>
<evidence type="ECO:0000256" key="1">
    <source>
        <dbReference type="ARBA" id="ARBA00001966"/>
    </source>
</evidence>
<dbReference type="InterPro" id="IPR023885">
    <property type="entry name" value="4Fe4S-binding_SPASM_dom"/>
</dbReference>
<dbReference type="InterPro" id="IPR006638">
    <property type="entry name" value="Elp3/MiaA/NifB-like_rSAM"/>
</dbReference>
<evidence type="ECO:0000256" key="5">
    <source>
        <dbReference type="ARBA" id="ARBA00023004"/>
    </source>
</evidence>
<dbReference type="Proteomes" id="UP000231469">
    <property type="component" value="Unassembled WGS sequence"/>
</dbReference>
<name>A0A2M7VKA2_9BACT</name>
<dbReference type="CDD" id="cd01335">
    <property type="entry name" value="Radical_SAM"/>
    <property type="match status" value="1"/>
</dbReference>
<dbReference type="SFLD" id="SFLDG01067">
    <property type="entry name" value="SPASM/twitch_domain_containing"/>
    <property type="match status" value="1"/>
</dbReference>
<dbReference type="InterPro" id="IPR017200">
    <property type="entry name" value="PqqE-like"/>
</dbReference>
<dbReference type="GO" id="GO:0046872">
    <property type="term" value="F:metal ion binding"/>
    <property type="evidence" value="ECO:0007669"/>
    <property type="project" value="UniProtKB-KW"/>
</dbReference>
<dbReference type="SFLD" id="SFLDG01386">
    <property type="entry name" value="main_SPASM_domain-containing"/>
    <property type="match status" value="1"/>
</dbReference>
<dbReference type="SMART" id="SM00729">
    <property type="entry name" value="Elp3"/>
    <property type="match status" value="1"/>
</dbReference>
<evidence type="ECO:0000256" key="2">
    <source>
        <dbReference type="ARBA" id="ARBA00022485"/>
    </source>
</evidence>
<dbReference type="InterPro" id="IPR013785">
    <property type="entry name" value="Aldolase_TIM"/>
</dbReference>
<dbReference type="PANTHER" id="PTHR11228">
    <property type="entry name" value="RADICAL SAM DOMAIN PROTEIN"/>
    <property type="match status" value="1"/>
</dbReference>
<keyword evidence="2" id="KW-0004">4Fe-4S</keyword>
<accession>A0A2M7VKA2</accession>
<dbReference type="AlphaFoldDB" id="A0A2M7VKA2"/>
<evidence type="ECO:0000259" key="7">
    <source>
        <dbReference type="PROSITE" id="PS51918"/>
    </source>
</evidence>
<keyword evidence="4" id="KW-0479">Metal-binding</keyword>
<gene>
    <name evidence="8" type="ORF">COX73_01650</name>
</gene>
<keyword evidence="5" id="KW-0408">Iron</keyword>
<dbReference type="Pfam" id="PF13186">
    <property type="entry name" value="SPASM"/>
    <property type="match status" value="1"/>
</dbReference>
<dbReference type="PIRSF" id="PIRSF037420">
    <property type="entry name" value="PQQ_syn_pqqE"/>
    <property type="match status" value="1"/>
</dbReference>
<dbReference type="GO" id="GO:0003824">
    <property type="term" value="F:catalytic activity"/>
    <property type="evidence" value="ECO:0007669"/>
    <property type="project" value="InterPro"/>
</dbReference>
<evidence type="ECO:0000313" key="9">
    <source>
        <dbReference type="Proteomes" id="UP000231469"/>
    </source>
</evidence>
<dbReference type="InterPro" id="IPR058240">
    <property type="entry name" value="rSAM_sf"/>
</dbReference>
<feature type="domain" description="Radical SAM core" evidence="7">
    <location>
        <begin position="4"/>
        <end position="218"/>
    </location>
</feature>
<keyword evidence="6" id="KW-0411">Iron-sulfur</keyword>
<evidence type="ECO:0000256" key="4">
    <source>
        <dbReference type="ARBA" id="ARBA00022723"/>
    </source>
</evidence>
<dbReference type="PANTHER" id="PTHR11228:SF7">
    <property type="entry name" value="PQQA PEPTIDE CYCLASE"/>
    <property type="match status" value="1"/>
</dbReference>
<dbReference type="Pfam" id="PF04055">
    <property type="entry name" value="Radical_SAM"/>
    <property type="match status" value="1"/>
</dbReference>
<dbReference type="InterPro" id="IPR050377">
    <property type="entry name" value="Radical_SAM_PqqE_MftC-like"/>
</dbReference>
<dbReference type="SUPFAM" id="SSF102114">
    <property type="entry name" value="Radical SAM enzymes"/>
    <property type="match status" value="1"/>
</dbReference>
<evidence type="ECO:0000256" key="6">
    <source>
        <dbReference type="ARBA" id="ARBA00023014"/>
    </source>
</evidence>